<feature type="region of interest" description="Disordered" evidence="1">
    <location>
        <begin position="1"/>
        <end position="47"/>
    </location>
</feature>
<reference evidence="3 4" key="1">
    <citation type="submission" date="2024-06" db="EMBL/GenBank/DDBJ databases">
        <title>Genomic Encyclopedia of Type Strains, Phase V (KMG-V): Genome sequencing to study the core and pangenomes of soil and plant-associated prokaryotes.</title>
        <authorList>
            <person name="Whitman W."/>
        </authorList>
    </citation>
    <scope>NUCLEOTIDE SEQUENCE [LARGE SCALE GENOMIC DNA]</scope>
    <source>
        <strain evidence="3 4">NE40</strain>
    </source>
</reference>
<dbReference type="Proteomes" id="UP001549366">
    <property type="component" value="Unassembled WGS sequence"/>
</dbReference>
<feature type="domain" description="Fido" evidence="2">
    <location>
        <begin position="284"/>
        <end position="419"/>
    </location>
</feature>
<dbReference type="InterPro" id="IPR036597">
    <property type="entry name" value="Fido-like_dom_sf"/>
</dbReference>
<dbReference type="PROSITE" id="PS51459">
    <property type="entry name" value="FIDO"/>
    <property type="match status" value="1"/>
</dbReference>
<evidence type="ECO:0000259" key="2">
    <source>
        <dbReference type="PROSITE" id="PS51459"/>
    </source>
</evidence>
<dbReference type="RefSeq" id="WP_354022355.1">
    <property type="nucleotide sequence ID" value="NZ_JBEWTD010000002.1"/>
</dbReference>
<organism evidence="3 4">
    <name type="scientific">Endozoicomonas lisbonensis</name>
    <dbReference type="NCBI Taxonomy" id="3120522"/>
    <lineage>
        <taxon>Bacteria</taxon>
        <taxon>Pseudomonadati</taxon>
        <taxon>Pseudomonadota</taxon>
        <taxon>Gammaproteobacteria</taxon>
        <taxon>Oceanospirillales</taxon>
        <taxon>Endozoicomonadaceae</taxon>
        <taxon>Endozoicomonas</taxon>
    </lineage>
</organism>
<dbReference type="Gene3D" id="1.10.3290.10">
    <property type="entry name" value="Fido-like domain"/>
    <property type="match status" value="1"/>
</dbReference>
<dbReference type="SUPFAM" id="SSF140931">
    <property type="entry name" value="Fic-like"/>
    <property type="match status" value="1"/>
</dbReference>
<comment type="caution">
    <text evidence="3">The sequence shown here is derived from an EMBL/GenBank/DDBJ whole genome shotgun (WGS) entry which is preliminary data.</text>
</comment>
<dbReference type="EMBL" id="JBEWTB010000002">
    <property type="protein sequence ID" value="MET4756251.1"/>
    <property type="molecule type" value="Genomic_DNA"/>
</dbReference>
<feature type="compositionally biased region" description="Polar residues" evidence="1">
    <location>
        <begin position="1"/>
        <end position="11"/>
    </location>
</feature>
<evidence type="ECO:0000313" key="4">
    <source>
        <dbReference type="Proteomes" id="UP001549366"/>
    </source>
</evidence>
<evidence type="ECO:0000256" key="1">
    <source>
        <dbReference type="SAM" id="MobiDB-lite"/>
    </source>
</evidence>
<dbReference type="InterPro" id="IPR003812">
    <property type="entry name" value="Fido"/>
</dbReference>
<accession>A0ABV2SES4</accession>
<sequence>MEPVSDSSMQFSAFRDRRTDEGISSPEPVSGHRDHSPSLTHRSAEVSAEPVVPSVAVPFTTNPAKGVEYVKNIPAPQLPRLLVDGDLLMKEKGLGAYAEREPRCLETLSQGWGMILGWLDALKPGEAPVITSEKLCQLHSVVAAHDAEFSPGEFVTPDQRYMIMPLSHSCYSDLPYFDAEGLSEAEDIYEQHIYQCSLSDEQVLKKAAFIFRYKDESIRAPLLLGKNVTAELFRHIENPEAVRAILLAHKQNRQEASYPNVQQFYSVMARHLSTRTTSCFGRFFSGDKEGRVLDKLTECLTQDFDHYIRKVSPPRSELKNLTENTLLRLNQELARCRNEDELIAVLCRYTTELQQLHPFKSANGRTFTLLLQFLLMAYGLPPAILKSPESFLCCGQKRLAGNLRSALEDTRAAIQWGHTPGFSLHGYATPAGDKAYDHVCGDLDRVIRGGESG</sequence>
<gene>
    <name evidence="3" type="ORF">V5J35_001443</name>
</gene>
<evidence type="ECO:0000313" key="3">
    <source>
        <dbReference type="EMBL" id="MET4756251.1"/>
    </source>
</evidence>
<keyword evidence="4" id="KW-1185">Reference proteome</keyword>
<protein>
    <recommendedName>
        <fullName evidence="2">Fido domain-containing protein</fullName>
    </recommendedName>
</protein>
<name>A0ABV2SES4_9GAMM</name>
<proteinExistence type="predicted"/>